<dbReference type="VEuPathDB" id="FungiDB:VP01_120g4"/>
<dbReference type="OrthoDB" id="2496478at2759"/>
<reference evidence="1 2" key="1">
    <citation type="submission" date="2015-08" db="EMBL/GenBank/DDBJ databases">
        <title>Next Generation Sequencing and Analysis of the Genome of Puccinia sorghi L Schw, the Causal Agent of Maize Common Rust.</title>
        <authorList>
            <person name="Rochi L."/>
            <person name="Burguener G."/>
            <person name="Darino M."/>
            <person name="Turjanski A."/>
            <person name="Kreff E."/>
            <person name="Dieguez M.J."/>
            <person name="Sacco F."/>
        </authorList>
    </citation>
    <scope>NUCLEOTIDE SEQUENCE [LARGE SCALE GENOMIC DNA]</scope>
    <source>
        <strain evidence="1 2">RO10H11247</strain>
    </source>
</reference>
<dbReference type="AlphaFoldDB" id="A0A0L6VQC4"/>
<name>A0A0L6VQC4_9BASI</name>
<dbReference type="EMBL" id="LAVV01002333">
    <property type="protein sequence ID" value="KNZ62893.1"/>
    <property type="molecule type" value="Genomic_DNA"/>
</dbReference>
<proteinExistence type="predicted"/>
<dbReference type="Proteomes" id="UP000037035">
    <property type="component" value="Unassembled WGS sequence"/>
</dbReference>
<organism evidence="1 2">
    <name type="scientific">Puccinia sorghi</name>
    <dbReference type="NCBI Taxonomy" id="27349"/>
    <lineage>
        <taxon>Eukaryota</taxon>
        <taxon>Fungi</taxon>
        <taxon>Dikarya</taxon>
        <taxon>Basidiomycota</taxon>
        <taxon>Pucciniomycotina</taxon>
        <taxon>Pucciniomycetes</taxon>
        <taxon>Pucciniales</taxon>
        <taxon>Pucciniaceae</taxon>
        <taxon>Puccinia</taxon>
    </lineage>
</organism>
<sequence>MIRPTKVNPQLETAKILGIWHKPPQKTKQPTRHSLIGAISAHSTARYKQPPKALHSKALMYLALGKMSFLLSGTRFGKSHFAKIYYDLLPIKDKGVLLVINPLGSLGNNQVLEIQKEVHLAINFNKLTFNPHEPINIANGK</sequence>
<accession>A0A0L6VQC4</accession>
<dbReference type="STRING" id="27349.A0A0L6VQC4"/>
<evidence type="ECO:0000313" key="1">
    <source>
        <dbReference type="EMBL" id="KNZ62893.1"/>
    </source>
</evidence>
<gene>
    <name evidence="1" type="ORF">VP01_120g4</name>
</gene>
<protein>
    <submittedName>
        <fullName evidence="1">Uncharacterized protein</fullName>
    </submittedName>
</protein>
<keyword evidence="2" id="KW-1185">Reference proteome</keyword>
<comment type="caution">
    <text evidence="1">The sequence shown here is derived from an EMBL/GenBank/DDBJ whole genome shotgun (WGS) entry which is preliminary data.</text>
</comment>
<evidence type="ECO:0000313" key="2">
    <source>
        <dbReference type="Proteomes" id="UP000037035"/>
    </source>
</evidence>